<dbReference type="GO" id="GO:0040029">
    <property type="term" value="P:epigenetic regulation of gene expression"/>
    <property type="evidence" value="ECO:0007669"/>
    <property type="project" value="TreeGrafter"/>
</dbReference>
<dbReference type="OrthoDB" id="9808367at2"/>
<dbReference type="Proteomes" id="UP000234752">
    <property type="component" value="Chromosome eg_1"/>
</dbReference>
<organism evidence="5 6">
    <name type="scientific">Niveispirillum cyanobacteriorum</name>
    <dbReference type="NCBI Taxonomy" id="1612173"/>
    <lineage>
        <taxon>Bacteria</taxon>
        <taxon>Pseudomonadati</taxon>
        <taxon>Pseudomonadota</taxon>
        <taxon>Alphaproteobacteria</taxon>
        <taxon>Rhodospirillales</taxon>
        <taxon>Azospirillaceae</taxon>
        <taxon>Niveispirillum</taxon>
    </lineage>
</organism>
<keyword evidence="6" id="KW-1185">Reference proteome</keyword>
<evidence type="ECO:0000313" key="6">
    <source>
        <dbReference type="Proteomes" id="UP000234752"/>
    </source>
</evidence>
<evidence type="ECO:0000313" key="5">
    <source>
        <dbReference type="EMBL" id="AUN29449.1"/>
    </source>
</evidence>
<dbReference type="PANTHER" id="PTHR10625">
    <property type="entry name" value="HISTONE DEACETYLASE HDAC1-RELATED"/>
    <property type="match status" value="1"/>
</dbReference>
<protein>
    <recommendedName>
        <fullName evidence="3">Acetoin utilization protein AcuC</fullName>
    </recommendedName>
</protein>
<dbReference type="InterPro" id="IPR023696">
    <property type="entry name" value="Ureohydrolase_dom_sf"/>
</dbReference>
<dbReference type="PANTHER" id="PTHR10625:SF10">
    <property type="entry name" value="HISTONE DEACETYLASE HDAC1"/>
    <property type="match status" value="1"/>
</dbReference>
<proteinExistence type="inferred from homology"/>
<dbReference type="InterPro" id="IPR023801">
    <property type="entry name" value="His_deacetylse_dom"/>
</dbReference>
<dbReference type="SUPFAM" id="SSF52768">
    <property type="entry name" value="Arginase/deacetylase"/>
    <property type="match status" value="1"/>
</dbReference>
<evidence type="ECO:0000256" key="3">
    <source>
        <dbReference type="ARBA" id="ARBA00020218"/>
    </source>
</evidence>
<evidence type="ECO:0000256" key="4">
    <source>
        <dbReference type="ARBA" id="ARBA00022627"/>
    </source>
</evidence>
<dbReference type="RefSeq" id="WP_102111179.1">
    <property type="nucleotide sequence ID" value="NZ_BMGN01000004.1"/>
</dbReference>
<sequence>MPDSAAPLLSSVATTRPLYLGGEIYRHSSYGKKHPLSIPRVSVATDLARAMGWLDDAVYLDSPMATPEQLARFHDRDYIAAVQRAERDQKVDLDTALRYALGKLENPVFPEMYRRPAIAAGAAILAADLVRDGGVVHSPASGTHHARPARASGFCFFNAPVLGIMALLDQGLDRILYVDLDAHHGDGVQDAFHDDERVLTISTHEEGRWPHTGKLDDRAGGMARNIPLPAGVNDDEFRHVVEEAIIPLAVAYRPQAMMIQTGADALADDPLSRLSLSNRALWRAVGDLVGLAPRTIVVGGGGYNPWSVGRAWAGIWAVLNGIDPTEAALTPAAADVLKSLTWDRREGRNPPRRWMETLVDPPHEGPIRDMVRQAAASVRDLW</sequence>
<dbReference type="PRINTS" id="PR01272">
    <property type="entry name" value="ACUCPROTEIN"/>
</dbReference>
<dbReference type="KEGG" id="ncb:C0V82_03770"/>
<keyword evidence="4" id="KW-0006">Acetoin catabolism</keyword>
<dbReference type="AlphaFoldDB" id="A0A2K9N8P5"/>
<dbReference type="Gene3D" id="3.40.800.20">
    <property type="entry name" value="Histone deacetylase domain"/>
    <property type="match status" value="1"/>
</dbReference>
<dbReference type="InterPro" id="IPR000286">
    <property type="entry name" value="HDACs"/>
</dbReference>
<name>A0A2K9N8P5_9PROT</name>
<reference evidence="5 6" key="1">
    <citation type="submission" date="2017-12" db="EMBL/GenBank/DDBJ databases">
        <title>Genomes of bacteria within cyanobacterial aggregates.</title>
        <authorList>
            <person name="Cai H."/>
        </authorList>
    </citation>
    <scope>NUCLEOTIDE SEQUENCE [LARGE SCALE GENOMIC DNA]</scope>
    <source>
        <strain evidence="5 6">TH16</strain>
    </source>
</reference>
<dbReference type="InterPro" id="IPR037138">
    <property type="entry name" value="His_deacetylse_dom_sf"/>
</dbReference>
<evidence type="ECO:0000256" key="1">
    <source>
        <dbReference type="ARBA" id="ARBA00005101"/>
    </source>
</evidence>
<dbReference type="Pfam" id="PF00850">
    <property type="entry name" value="Hist_deacetyl"/>
    <property type="match status" value="1"/>
</dbReference>
<comment type="pathway">
    <text evidence="1">Ketone degradation; acetoin degradation.</text>
</comment>
<dbReference type="EMBL" id="CP025611">
    <property type="protein sequence ID" value="AUN29449.1"/>
    <property type="molecule type" value="Genomic_DNA"/>
</dbReference>
<dbReference type="GO" id="GO:0045150">
    <property type="term" value="P:acetoin catabolic process"/>
    <property type="evidence" value="ECO:0007669"/>
    <property type="project" value="UniProtKB-UniPathway"/>
</dbReference>
<dbReference type="UniPathway" id="UPA00040"/>
<dbReference type="CDD" id="cd09994">
    <property type="entry name" value="HDAC_AcuC_like"/>
    <property type="match status" value="1"/>
</dbReference>
<comment type="similarity">
    <text evidence="2">Belongs to the histone deacetylase family.</text>
</comment>
<evidence type="ECO:0000256" key="2">
    <source>
        <dbReference type="ARBA" id="ARBA00005947"/>
    </source>
</evidence>
<accession>A0A2K9N8P5</accession>
<dbReference type="InterPro" id="IPR003085">
    <property type="entry name" value="AcuC"/>
</dbReference>
<gene>
    <name evidence="5" type="ORF">C0V82_03770</name>
</gene>
<dbReference type="PRINTS" id="PR01270">
    <property type="entry name" value="HDASUPER"/>
</dbReference>
<dbReference type="GO" id="GO:0004407">
    <property type="term" value="F:histone deacetylase activity"/>
    <property type="evidence" value="ECO:0007669"/>
    <property type="project" value="TreeGrafter"/>
</dbReference>